<protein>
    <recommendedName>
        <fullName evidence="2">Flagellar basal-body rod protein FlgF</fullName>
    </recommendedName>
</protein>
<dbReference type="AlphaFoldDB" id="A0A3B0TLT7"/>
<organism evidence="1">
    <name type="scientific">hydrothermal vent metagenome</name>
    <dbReference type="NCBI Taxonomy" id="652676"/>
    <lineage>
        <taxon>unclassified sequences</taxon>
        <taxon>metagenomes</taxon>
        <taxon>ecological metagenomes</taxon>
    </lineage>
</organism>
<evidence type="ECO:0000313" key="1">
    <source>
        <dbReference type="EMBL" id="VAW07996.1"/>
    </source>
</evidence>
<evidence type="ECO:0008006" key="2">
    <source>
        <dbReference type="Google" id="ProtNLM"/>
    </source>
</evidence>
<name>A0A3B0TLT7_9ZZZZ</name>
<dbReference type="EMBL" id="UOEH01000628">
    <property type="protein sequence ID" value="VAW07996.1"/>
    <property type="molecule type" value="Genomic_DNA"/>
</dbReference>
<dbReference type="InterPro" id="IPR023157">
    <property type="entry name" value="AGR-C-984p-like_sf"/>
</dbReference>
<proteinExistence type="predicted"/>
<dbReference type="Gene3D" id="1.10.3700.10">
    <property type="entry name" value="AGR C 984p-like"/>
    <property type="match status" value="1"/>
</dbReference>
<sequence length="283" mass="31544">MSFSPAIPLSGFLGWRVFNQTEARQREVFTNDALTLRNVDYFKENVSGAATAADLVNDRRLLTVALGAFGLSDEIDKKALIQRILEEGTEDSDAFANRINDQRWRDFSERFGYGNFAGSRILLSSFREEIATQYIDRSFEERVGDVDTDIRLAMNFRREIARIADNSSSDEVRWFQIMGQRPVRAVMEAALGLPATIGSVDLDQQRDIFMRKAEAIFGSTSPSIFSDPEVVEDALQRFFLRKEIENGPSASTPGMAALSILSAPPTGGAQTINLILSNALSRR</sequence>
<dbReference type="InterPro" id="IPR010626">
    <property type="entry name" value="DUF1217"/>
</dbReference>
<dbReference type="Pfam" id="PF06748">
    <property type="entry name" value="DUF1217"/>
    <property type="match status" value="1"/>
</dbReference>
<gene>
    <name evidence="1" type="ORF">MNBD_ALPHA05-2436</name>
</gene>
<accession>A0A3B0TLT7</accession>
<reference evidence="1" key="1">
    <citation type="submission" date="2018-06" db="EMBL/GenBank/DDBJ databases">
        <authorList>
            <person name="Zhirakovskaya E."/>
        </authorList>
    </citation>
    <scope>NUCLEOTIDE SEQUENCE</scope>
</reference>
<dbReference type="SUPFAM" id="SSF158837">
    <property type="entry name" value="AGR C 984p-like"/>
    <property type="match status" value="1"/>
</dbReference>